<dbReference type="EMBL" id="JAPFFF010000029">
    <property type="protein sequence ID" value="KAK8846410.1"/>
    <property type="molecule type" value="Genomic_DNA"/>
</dbReference>
<evidence type="ECO:0000313" key="5">
    <source>
        <dbReference type="EMBL" id="KAK8846410.1"/>
    </source>
</evidence>
<dbReference type="InterPro" id="IPR001715">
    <property type="entry name" value="CH_dom"/>
</dbReference>
<dbReference type="PROSITE" id="PS50021">
    <property type="entry name" value="CH"/>
    <property type="match status" value="2"/>
</dbReference>
<protein>
    <submittedName>
        <fullName evidence="5">GTPase activator activity protein</fullName>
    </submittedName>
</protein>
<dbReference type="PANTHER" id="PTHR11915">
    <property type="entry name" value="SPECTRIN/FILAMIN RELATED CYTOSKELETAL PROTEIN"/>
    <property type="match status" value="1"/>
</dbReference>
<feature type="region of interest" description="Disordered" evidence="3">
    <location>
        <begin position="387"/>
        <end position="467"/>
    </location>
</feature>
<evidence type="ECO:0000313" key="6">
    <source>
        <dbReference type="Proteomes" id="UP001470230"/>
    </source>
</evidence>
<dbReference type="PROSITE" id="PS00019">
    <property type="entry name" value="ACTININ_1"/>
    <property type="match status" value="1"/>
</dbReference>
<dbReference type="SUPFAM" id="SSF47576">
    <property type="entry name" value="Calponin-homology domain, CH-domain"/>
    <property type="match status" value="1"/>
</dbReference>
<dbReference type="Proteomes" id="UP001470230">
    <property type="component" value="Unassembled WGS sequence"/>
</dbReference>
<comment type="caution">
    <text evidence="5">The sequence shown here is derived from an EMBL/GenBank/DDBJ whole genome shotgun (WGS) entry which is preliminary data.</text>
</comment>
<dbReference type="Gene3D" id="1.10.418.10">
    <property type="entry name" value="Calponin-like domain"/>
    <property type="match status" value="2"/>
</dbReference>
<dbReference type="InterPro" id="IPR001589">
    <property type="entry name" value="Actinin_actin-bd_CS"/>
</dbReference>
<keyword evidence="2" id="KW-0009">Actin-binding</keyword>
<evidence type="ECO:0000259" key="4">
    <source>
        <dbReference type="PROSITE" id="PS50021"/>
    </source>
</evidence>
<proteinExistence type="predicted"/>
<reference evidence="5 6" key="1">
    <citation type="submission" date="2024-04" db="EMBL/GenBank/DDBJ databases">
        <title>Tritrichomonas musculus Genome.</title>
        <authorList>
            <person name="Alves-Ferreira E."/>
            <person name="Grigg M."/>
            <person name="Lorenzi H."/>
            <person name="Galac M."/>
        </authorList>
    </citation>
    <scope>NUCLEOTIDE SEQUENCE [LARGE SCALE GENOMIC DNA]</scope>
    <source>
        <strain evidence="5 6">EAF2021</strain>
    </source>
</reference>
<dbReference type="InterPro" id="IPR036872">
    <property type="entry name" value="CH_dom_sf"/>
</dbReference>
<feature type="domain" description="Calponin-homology (CH)" evidence="4">
    <location>
        <begin position="11"/>
        <end position="118"/>
    </location>
</feature>
<evidence type="ECO:0000256" key="2">
    <source>
        <dbReference type="ARBA" id="ARBA00023203"/>
    </source>
</evidence>
<feature type="domain" description="Calponin-homology (CH)" evidence="4">
    <location>
        <begin position="134"/>
        <end position="232"/>
    </location>
</feature>
<accession>A0ABR2HG63</accession>
<evidence type="ECO:0000256" key="3">
    <source>
        <dbReference type="SAM" id="MobiDB-lite"/>
    </source>
</evidence>
<organism evidence="5 6">
    <name type="scientific">Tritrichomonas musculus</name>
    <dbReference type="NCBI Taxonomy" id="1915356"/>
    <lineage>
        <taxon>Eukaryota</taxon>
        <taxon>Metamonada</taxon>
        <taxon>Parabasalia</taxon>
        <taxon>Tritrichomonadida</taxon>
        <taxon>Tritrichomonadidae</taxon>
        <taxon>Tritrichomonas</taxon>
    </lineage>
</organism>
<evidence type="ECO:0000256" key="1">
    <source>
        <dbReference type="ARBA" id="ARBA00022737"/>
    </source>
</evidence>
<gene>
    <name evidence="5" type="ORF">M9Y10_020428</name>
</gene>
<keyword evidence="6" id="KW-1185">Reference proteome</keyword>
<sequence length="467" mass="52377">MNTSNVDNWIPLQIKVFTRWVNGQLKAGNCPEIGEITKDLSNGVPLVELAEILTKKDAPVKWAKTPKRNIDQVMNCDLSVDMFTKDGVKLIGISGKDINDNNEKLILGYVWSLILHYSIGGAVTNDKDNNSSKKPAKNALLEWAIGRTSNYPNVNKFTPYSVSMCALLDSYVPDKVNYYSLNPADVEKNAELACKVMEELGIPVYVMPDDLAASGDKVDEKTLLTQLAAAKVVLENLKGKEADAEREKAEAEAKAKADAERAAREKEEAERLAREKEEQDRLAKEKADAEAKAEAERLAREKAEAEAKAEADRLAREKAEAEAKAAAERDNLLAEIERLKKLLAETEADRDSWKEKYMVAHAHEEELTKENQDLTAEIERLKNELAETQRKAKEDHDNLTSELDRVRKEAQEDHDNLSAEIDRLKKELADTKDAAKADHDSLTAEIEREIGSRKLSTRDRVTQRQSR</sequence>
<keyword evidence="1" id="KW-0677">Repeat</keyword>
<dbReference type="Pfam" id="PF00307">
    <property type="entry name" value="CH"/>
    <property type="match status" value="2"/>
</dbReference>
<name>A0ABR2HG63_9EUKA</name>
<dbReference type="SMART" id="SM00033">
    <property type="entry name" value="CH"/>
    <property type="match status" value="2"/>
</dbReference>
<feature type="region of interest" description="Disordered" evidence="3">
    <location>
        <begin position="240"/>
        <end position="325"/>
    </location>
</feature>